<evidence type="ECO:0000256" key="4">
    <source>
        <dbReference type="ARBA" id="ARBA00022584"/>
    </source>
</evidence>
<keyword evidence="7 9" id="KW-0456">Lyase</keyword>
<keyword evidence="4" id="KW-0127">Catecholamine biosynthesis</keyword>
<accession>A0A7R9GFI4</accession>
<evidence type="ECO:0000256" key="9">
    <source>
        <dbReference type="RuleBase" id="RU000382"/>
    </source>
</evidence>
<dbReference type="EMBL" id="CAJPEX010001442">
    <property type="protein sequence ID" value="CAG0919176.1"/>
    <property type="molecule type" value="Genomic_DNA"/>
</dbReference>
<dbReference type="InterPro" id="IPR010977">
    <property type="entry name" value="Aromatic_deC"/>
</dbReference>
<reference evidence="10" key="1">
    <citation type="submission" date="2020-11" db="EMBL/GenBank/DDBJ databases">
        <authorList>
            <person name="Tran Van P."/>
        </authorList>
    </citation>
    <scope>NUCLEOTIDE SEQUENCE</scope>
</reference>
<dbReference type="GO" id="GO:0004398">
    <property type="term" value="F:histidine decarboxylase activity"/>
    <property type="evidence" value="ECO:0007669"/>
    <property type="project" value="UniProtKB-EC"/>
</dbReference>
<evidence type="ECO:0000256" key="7">
    <source>
        <dbReference type="ARBA" id="ARBA00023239"/>
    </source>
</evidence>
<keyword evidence="5" id="KW-0210">Decarboxylase</keyword>
<dbReference type="GO" id="GO:0001694">
    <property type="term" value="P:histamine biosynthetic process"/>
    <property type="evidence" value="ECO:0007669"/>
    <property type="project" value="TreeGrafter"/>
</dbReference>
<dbReference type="PANTHER" id="PTHR11999:SF68">
    <property type="entry name" value="HISTIDINE DECARBOXYLASE"/>
    <property type="match status" value="1"/>
</dbReference>
<evidence type="ECO:0000256" key="3">
    <source>
        <dbReference type="ARBA" id="ARBA00012320"/>
    </source>
</evidence>
<evidence type="ECO:0000313" key="10">
    <source>
        <dbReference type="EMBL" id="CAD7279024.1"/>
    </source>
</evidence>
<sequence>MPVIENAGDILDPFAGDEIRRLFAEPEDSSQYNEAELDTKTYPAFRYFFHKATAMIESGKEMVDFIADYLENIREKRVFPDVKPGYLRNLIPDCAPQEAEPWAKIFDDVENFIVPGLTHWQSPHMHGYFSALNSPASILGDMLSGGFNCLGFTWAASPACTELETVVMNWLGKMLNLPKEFLHTNNEATSLGGGVIQTTMSEATFVTILAARKEATRKLQNKFPSLEESEINSRLVAYCSDQAHSSVEKASLMSLVKLRLVESDENLSMRGDQLMETINKDKEKGYILLWKKRRLCHLSNSDWLNPMKI</sequence>
<dbReference type="SUPFAM" id="SSF53383">
    <property type="entry name" value="PLP-dependent transferases"/>
    <property type="match status" value="1"/>
</dbReference>
<protein>
    <recommendedName>
        <fullName evidence="8">Histidine decarboxylase</fullName>
        <ecNumber evidence="3">4.1.1.22</ecNumber>
    </recommendedName>
</protein>
<proteinExistence type="inferred from homology"/>
<organism evidence="10">
    <name type="scientific">Notodromas monacha</name>
    <dbReference type="NCBI Taxonomy" id="399045"/>
    <lineage>
        <taxon>Eukaryota</taxon>
        <taxon>Metazoa</taxon>
        <taxon>Ecdysozoa</taxon>
        <taxon>Arthropoda</taxon>
        <taxon>Crustacea</taxon>
        <taxon>Oligostraca</taxon>
        <taxon>Ostracoda</taxon>
        <taxon>Podocopa</taxon>
        <taxon>Podocopida</taxon>
        <taxon>Cypridocopina</taxon>
        <taxon>Cypridoidea</taxon>
        <taxon>Cyprididae</taxon>
        <taxon>Notodromas</taxon>
    </lineage>
</organism>
<comment type="similarity">
    <text evidence="9">Belongs to the group II decarboxylase family.</text>
</comment>
<dbReference type="FunFam" id="1.20.1340.10:FF:000001">
    <property type="entry name" value="Histidine decarboxylase"/>
    <property type="match status" value="1"/>
</dbReference>
<dbReference type="PRINTS" id="PR00800">
    <property type="entry name" value="YHDCRBOXLASE"/>
</dbReference>
<dbReference type="GO" id="GO:0006548">
    <property type="term" value="P:L-histidine catabolic process"/>
    <property type="evidence" value="ECO:0007669"/>
    <property type="project" value="TreeGrafter"/>
</dbReference>
<gene>
    <name evidence="10" type="ORF">NMOB1V02_LOCUS6711</name>
</gene>
<evidence type="ECO:0000256" key="2">
    <source>
        <dbReference type="ARBA" id="ARBA00011738"/>
    </source>
</evidence>
<dbReference type="Pfam" id="PF00282">
    <property type="entry name" value="Pyridoxal_deC"/>
    <property type="match status" value="1"/>
</dbReference>
<dbReference type="AlphaFoldDB" id="A0A7R9GFI4"/>
<dbReference type="InterPro" id="IPR015424">
    <property type="entry name" value="PyrdxlP-dep_Trfase"/>
</dbReference>
<evidence type="ECO:0000256" key="8">
    <source>
        <dbReference type="ARBA" id="ARBA00039946"/>
    </source>
</evidence>
<dbReference type="Proteomes" id="UP000678499">
    <property type="component" value="Unassembled WGS sequence"/>
</dbReference>
<evidence type="ECO:0000313" key="11">
    <source>
        <dbReference type="Proteomes" id="UP000678499"/>
    </source>
</evidence>
<dbReference type="Gene3D" id="3.40.640.10">
    <property type="entry name" value="Type I PLP-dependent aspartate aminotransferase-like (Major domain)"/>
    <property type="match status" value="1"/>
</dbReference>
<dbReference type="EC" id="4.1.1.22" evidence="3"/>
<evidence type="ECO:0000256" key="1">
    <source>
        <dbReference type="ARBA" id="ARBA00001933"/>
    </source>
</evidence>
<dbReference type="GO" id="GO:0042423">
    <property type="term" value="P:catecholamine biosynthetic process"/>
    <property type="evidence" value="ECO:0007669"/>
    <property type="project" value="UniProtKB-KW"/>
</dbReference>
<dbReference type="InterPro" id="IPR015421">
    <property type="entry name" value="PyrdxlP-dep_Trfase_major"/>
</dbReference>
<dbReference type="GO" id="GO:0005737">
    <property type="term" value="C:cytoplasm"/>
    <property type="evidence" value="ECO:0007669"/>
    <property type="project" value="TreeGrafter"/>
</dbReference>
<dbReference type="OrthoDB" id="639767at2759"/>
<keyword evidence="11" id="KW-1185">Reference proteome</keyword>
<evidence type="ECO:0000256" key="6">
    <source>
        <dbReference type="ARBA" id="ARBA00022898"/>
    </source>
</evidence>
<name>A0A7R9GFI4_9CRUS</name>
<dbReference type="GO" id="GO:0030170">
    <property type="term" value="F:pyridoxal phosphate binding"/>
    <property type="evidence" value="ECO:0007669"/>
    <property type="project" value="InterPro"/>
</dbReference>
<comment type="subunit">
    <text evidence="2">Homodimer.</text>
</comment>
<dbReference type="PANTHER" id="PTHR11999">
    <property type="entry name" value="GROUP II PYRIDOXAL-5-PHOSPHATE DECARBOXYLASE"/>
    <property type="match status" value="1"/>
</dbReference>
<dbReference type="Gene3D" id="1.20.1340.10">
    <property type="entry name" value="dopa decarboxylase, N-terminal domain"/>
    <property type="match status" value="1"/>
</dbReference>
<comment type="cofactor">
    <cofactor evidence="1 9">
        <name>pyridoxal 5'-phosphate</name>
        <dbReference type="ChEBI" id="CHEBI:597326"/>
    </cofactor>
</comment>
<dbReference type="EMBL" id="OA883479">
    <property type="protein sequence ID" value="CAD7279024.1"/>
    <property type="molecule type" value="Genomic_DNA"/>
</dbReference>
<dbReference type="InterPro" id="IPR002129">
    <property type="entry name" value="PyrdxlP-dep_de-COase"/>
</dbReference>
<evidence type="ECO:0000256" key="5">
    <source>
        <dbReference type="ARBA" id="ARBA00022793"/>
    </source>
</evidence>
<keyword evidence="6 9" id="KW-0663">Pyridoxal phosphate</keyword>